<accession>A0A5D5AK13</accession>
<evidence type="ECO:0000313" key="2">
    <source>
        <dbReference type="EMBL" id="TYT62026.1"/>
    </source>
</evidence>
<proteinExistence type="predicted"/>
<keyword evidence="3" id="KW-1185">Reference proteome</keyword>
<dbReference type="RefSeq" id="WP_149081363.1">
    <property type="nucleotide sequence ID" value="NZ_VTAW01000011.1"/>
</dbReference>
<feature type="compositionally biased region" description="Acidic residues" evidence="1">
    <location>
        <begin position="77"/>
        <end position="89"/>
    </location>
</feature>
<dbReference type="AlphaFoldDB" id="A0A5D5AK13"/>
<dbReference type="EMBL" id="VTAW01000011">
    <property type="protein sequence ID" value="TYT62026.1"/>
    <property type="molecule type" value="Genomic_DNA"/>
</dbReference>
<name>A0A5D5AK13_9EURY</name>
<evidence type="ECO:0000313" key="3">
    <source>
        <dbReference type="Proteomes" id="UP000324104"/>
    </source>
</evidence>
<evidence type="ECO:0000256" key="1">
    <source>
        <dbReference type="SAM" id="MobiDB-lite"/>
    </source>
</evidence>
<dbReference type="Proteomes" id="UP000324104">
    <property type="component" value="Unassembled WGS sequence"/>
</dbReference>
<gene>
    <name evidence="2" type="ORF">FYC77_10000</name>
</gene>
<protein>
    <submittedName>
        <fullName evidence="2">Uncharacterized protein</fullName>
    </submittedName>
</protein>
<sequence>MPTPPTPYDDVPNFIVDRFDDHSKDELRAIATYAETLDGSLDVPDYIVQAFAIQDEETRTVVAIYANELATYLEELEDQADDDDEDEDFSPGRMGGAFFG</sequence>
<reference evidence="2 3" key="1">
    <citation type="submission" date="2019-08" db="EMBL/GenBank/DDBJ databases">
        <title>Archaea genome.</title>
        <authorList>
            <person name="Kajale S."/>
            <person name="Shouche Y."/>
            <person name="Deshpande N."/>
            <person name="Sharma A."/>
        </authorList>
    </citation>
    <scope>NUCLEOTIDE SEQUENCE [LARGE SCALE GENOMIC DNA]</scope>
    <source>
        <strain evidence="2 3">ESP3B_9</strain>
    </source>
</reference>
<feature type="region of interest" description="Disordered" evidence="1">
    <location>
        <begin position="77"/>
        <end position="100"/>
    </location>
</feature>
<comment type="caution">
    <text evidence="2">The sequence shown here is derived from an EMBL/GenBank/DDBJ whole genome shotgun (WGS) entry which is preliminary data.</text>
</comment>
<organism evidence="2 3">
    <name type="scientific">Natrialba swarupiae</name>
    <dbReference type="NCBI Taxonomy" id="2448032"/>
    <lineage>
        <taxon>Archaea</taxon>
        <taxon>Methanobacteriati</taxon>
        <taxon>Methanobacteriota</taxon>
        <taxon>Stenosarchaea group</taxon>
        <taxon>Halobacteria</taxon>
        <taxon>Halobacteriales</taxon>
        <taxon>Natrialbaceae</taxon>
        <taxon>Natrialba</taxon>
    </lineage>
</organism>